<dbReference type="InterPro" id="IPR000331">
    <property type="entry name" value="Rap/Ran_GAP_dom"/>
</dbReference>
<evidence type="ECO:0000313" key="4">
    <source>
        <dbReference type="EMBL" id="KAK2954156.1"/>
    </source>
</evidence>
<dbReference type="PANTHER" id="PTHR10063">
    <property type="entry name" value="TUBERIN"/>
    <property type="match status" value="1"/>
</dbReference>
<sequence length="692" mass="77080">MIDKEAVTHLSEAELVSADDSKEQTILVLRVLHLLRDNNFQYVAPCLITWESVFRYALRLDVTDITNPVVKLNLRFGDICPLFKKAYEQDTTPIDDSPPPPLAPRFEDMESEDGHFDTSKIEQSVKTAMGNADVGAYTSLSSYSPTILGGIFYTPNIGHLIKPEKMIIKEKNLVKVVICGGHPVKQPHPMTHILVNFGTGTELYVPISSTLPNKHEVPCIFMQMPPHHDTLLLTSSVHCRRLSEVNPVEGDVSQLCGVDSVGEFEGVESGDGRGERGEGGEEREPVLRERERGGESDETGRCSASASQSEIAGGAERVVGNGERGVDASETSEEEREAKSMSTNLTKHVFIPPPPHTFTPPIPPHTSATPRRKGFFPQTYSYNTSNRLFWSHFGGTSTDKRTCGVLFAPPGEDESMSKFLMRPNILAFNRNLETNTLNPLPQSSQLVQDFSRLNESPERSQHKIGVIYVRNGQVEQNAILTNETSSPFFVSFIKSLGWEVDLATQKGFMGGLDRTGIAGVTSPYYSDYANEVIFHVPSFWMSRPDDPQQSHKKRHMGNDHVHIIWNEHTQEYKPNTISSQFIFAHVVVNAIPSSGNRLFRVRVFAKKLQQSVGDKLSGPLIDNAVVSIRTLPELLRQTVMNANRSARIMQNLFLRPYAQREESISNLLKHTANTSGLTSELQQFIPSSHSVM</sequence>
<protein>
    <submittedName>
        <fullName evidence="4">Ral GTPase-activating protein subunit alpha-2</fullName>
    </submittedName>
</protein>
<dbReference type="SUPFAM" id="SSF111347">
    <property type="entry name" value="Rap/Ran-GAP"/>
    <property type="match status" value="1"/>
</dbReference>
<evidence type="ECO:0000256" key="1">
    <source>
        <dbReference type="ARBA" id="ARBA00022468"/>
    </source>
</evidence>
<dbReference type="Pfam" id="PF02145">
    <property type="entry name" value="Rap_GAP"/>
    <property type="match status" value="1"/>
</dbReference>
<keyword evidence="1" id="KW-0343">GTPase activation</keyword>
<feature type="region of interest" description="Disordered" evidence="2">
    <location>
        <begin position="263"/>
        <end position="344"/>
    </location>
</feature>
<dbReference type="Gene3D" id="3.40.50.11210">
    <property type="entry name" value="Rap/Ran-GAP"/>
    <property type="match status" value="1"/>
</dbReference>
<reference evidence="4 5" key="1">
    <citation type="journal article" date="2022" name="bioRxiv">
        <title>Genomics of Preaxostyla Flagellates Illuminates Evolutionary Transitions and the Path Towards Mitochondrial Loss.</title>
        <authorList>
            <person name="Novak L.V.F."/>
            <person name="Treitli S.C."/>
            <person name="Pyrih J."/>
            <person name="Halakuc P."/>
            <person name="Pipaliya S.V."/>
            <person name="Vacek V."/>
            <person name="Brzon O."/>
            <person name="Soukal P."/>
            <person name="Eme L."/>
            <person name="Dacks J.B."/>
            <person name="Karnkowska A."/>
            <person name="Elias M."/>
            <person name="Hampl V."/>
        </authorList>
    </citation>
    <scope>NUCLEOTIDE SEQUENCE [LARGE SCALE GENOMIC DNA]</scope>
    <source>
        <strain evidence="4">NAU3</strain>
        <tissue evidence="4">Gut</tissue>
    </source>
</reference>
<comment type="caution">
    <text evidence="4">The sequence shown here is derived from an EMBL/GenBank/DDBJ whole genome shotgun (WGS) entry which is preliminary data.</text>
</comment>
<accession>A0ABQ9XP02</accession>
<dbReference type="EMBL" id="JARBJD010000082">
    <property type="protein sequence ID" value="KAK2954156.1"/>
    <property type="molecule type" value="Genomic_DNA"/>
</dbReference>
<organism evidence="4 5">
    <name type="scientific">Blattamonas nauphoetae</name>
    <dbReference type="NCBI Taxonomy" id="2049346"/>
    <lineage>
        <taxon>Eukaryota</taxon>
        <taxon>Metamonada</taxon>
        <taxon>Preaxostyla</taxon>
        <taxon>Oxymonadida</taxon>
        <taxon>Blattamonas</taxon>
    </lineage>
</organism>
<evidence type="ECO:0000256" key="2">
    <source>
        <dbReference type="SAM" id="MobiDB-lite"/>
    </source>
</evidence>
<evidence type="ECO:0000313" key="5">
    <source>
        <dbReference type="Proteomes" id="UP001281761"/>
    </source>
</evidence>
<gene>
    <name evidence="4" type="ORF">BLNAU_10973</name>
</gene>
<dbReference type="InterPro" id="IPR035974">
    <property type="entry name" value="Rap/Ran-GAP_sf"/>
</dbReference>
<evidence type="ECO:0000259" key="3">
    <source>
        <dbReference type="PROSITE" id="PS50085"/>
    </source>
</evidence>
<feature type="compositionally biased region" description="Basic and acidic residues" evidence="2">
    <location>
        <begin position="270"/>
        <end position="300"/>
    </location>
</feature>
<dbReference type="PROSITE" id="PS50085">
    <property type="entry name" value="RAPGAP"/>
    <property type="match status" value="1"/>
</dbReference>
<dbReference type="Proteomes" id="UP001281761">
    <property type="component" value="Unassembled WGS sequence"/>
</dbReference>
<feature type="domain" description="Rap-GAP" evidence="3">
    <location>
        <begin position="450"/>
        <end position="667"/>
    </location>
</feature>
<keyword evidence="5" id="KW-1185">Reference proteome</keyword>
<proteinExistence type="predicted"/>
<dbReference type="InterPro" id="IPR027107">
    <property type="entry name" value="Tuberin/Ral-act_asu"/>
</dbReference>
<name>A0ABQ9XP02_9EUKA</name>
<dbReference type="PANTHER" id="PTHR10063:SF11">
    <property type="entry name" value="RHO GTPASE-ACTIVATING PROTEIN CG5521-RELATED"/>
    <property type="match status" value="1"/>
</dbReference>